<evidence type="ECO:0000259" key="4">
    <source>
        <dbReference type="Pfam" id="PF01073"/>
    </source>
</evidence>
<protein>
    <submittedName>
        <fullName evidence="6">3 beta-hydroxysteroid dehydrogenase type 7-like</fullName>
    </submittedName>
</protein>
<dbReference type="RefSeq" id="XP_002741261.1">
    <property type="nucleotide sequence ID" value="XM_002741215.2"/>
</dbReference>
<gene>
    <name evidence="6" type="primary">LOC100377099</name>
</gene>
<evidence type="ECO:0000256" key="1">
    <source>
        <dbReference type="ARBA" id="ARBA00009219"/>
    </source>
</evidence>
<keyword evidence="3" id="KW-0812">Transmembrane</keyword>
<dbReference type="PANTHER" id="PTHR43245:SF51">
    <property type="entry name" value="SHORT CHAIN DEHYDROGENASE_REDUCTASE FAMILY 42E, MEMBER 2"/>
    <property type="match status" value="1"/>
</dbReference>
<dbReference type="Gene3D" id="3.40.50.720">
    <property type="entry name" value="NAD(P)-binding Rossmann-like Domain"/>
    <property type="match status" value="1"/>
</dbReference>
<feature type="transmembrane region" description="Helical" evidence="3">
    <location>
        <begin position="289"/>
        <end position="308"/>
    </location>
</feature>
<name>A0ABM0H051_SACKO</name>
<reference evidence="6" key="1">
    <citation type="submission" date="2025-08" db="UniProtKB">
        <authorList>
            <consortium name="RefSeq"/>
        </authorList>
    </citation>
    <scope>IDENTIFICATION</scope>
    <source>
        <tissue evidence="6">Testes</tissue>
    </source>
</reference>
<proteinExistence type="inferred from homology"/>
<dbReference type="SUPFAM" id="SSF51735">
    <property type="entry name" value="NAD(P)-binding Rossmann-fold domains"/>
    <property type="match status" value="1"/>
</dbReference>
<dbReference type="Proteomes" id="UP000694865">
    <property type="component" value="Unplaced"/>
</dbReference>
<dbReference type="InterPro" id="IPR050177">
    <property type="entry name" value="Lipid_A_modif_metabolic_enz"/>
</dbReference>
<accession>A0ABM0H051</accession>
<keyword evidence="2 3" id="KW-0560">Oxidoreductase</keyword>
<evidence type="ECO:0000313" key="5">
    <source>
        <dbReference type="Proteomes" id="UP000694865"/>
    </source>
</evidence>
<evidence type="ECO:0000313" key="6">
    <source>
        <dbReference type="RefSeq" id="XP_002741261.1"/>
    </source>
</evidence>
<evidence type="ECO:0000256" key="2">
    <source>
        <dbReference type="ARBA" id="ARBA00023002"/>
    </source>
</evidence>
<keyword evidence="5" id="KW-1185">Reference proteome</keyword>
<comment type="similarity">
    <text evidence="1 3">Belongs to the 3-beta-HSD family.</text>
</comment>
<dbReference type="GeneID" id="100377099"/>
<evidence type="ECO:0000256" key="3">
    <source>
        <dbReference type="RuleBase" id="RU004475"/>
    </source>
</evidence>
<sequence>MAQAGETVLITGGAGFLGQHILRLVLEKCTGVKEIRTFDIRQPKSPWLQQCSPGVLLRHIRGDVTKLKEISRACRGVDVVFHAAAIIDISLKPDASKLTNINVIGTQNVVDACMENNVPILIHTSSLAVVVGNAPIVNGDETVKVKENLSAYAKSKYLSELIALEGNNKVLKNGGKFKTIVIRPTSMYGEEDGHTVIHGLIIARMFGVFLPKIGFGNPKHQETYVGNTAWMHIKAWQKLKKLRSTRNNVDEKISGRVYMATDDTPVQNFFDFIEPFIKARGWTTAFFTIPYWLAFLFIWMMEMFCYIVQPFKNINIRLSTHALVFFLIEQSFNCNLAKRNLDYQPLYGFQDSLQRSIKYYKDVDLDEYYDELSLFM</sequence>
<dbReference type="InterPro" id="IPR036291">
    <property type="entry name" value="NAD(P)-bd_dom_sf"/>
</dbReference>
<dbReference type="InterPro" id="IPR002225">
    <property type="entry name" value="3Beta_OHSteriod_DH/Estase"/>
</dbReference>
<keyword evidence="3" id="KW-1133">Transmembrane helix</keyword>
<feature type="domain" description="3-beta hydroxysteroid dehydrogenase/isomerase" evidence="4">
    <location>
        <begin position="9"/>
        <end position="283"/>
    </location>
</feature>
<dbReference type="PANTHER" id="PTHR43245">
    <property type="entry name" value="BIFUNCTIONAL POLYMYXIN RESISTANCE PROTEIN ARNA"/>
    <property type="match status" value="1"/>
</dbReference>
<organism evidence="5 6">
    <name type="scientific">Saccoglossus kowalevskii</name>
    <name type="common">Acorn worm</name>
    <dbReference type="NCBI Taxonomy" id="10224"/>
    <lineage>
        <taxon>Eukaryota</taxon>
        <taxon>Metazoa</taxon>
        <taxon>Hemichordata</taxon>
        <taxon>Enteropneusta</taxon>
        <taxon>Harrimaniidae</taxon>
        <taxon>Saccoglossus</taxon>
    </lineage>
</organism>
<dbReference type="Pfam" id="PF01073">
    <property type="entry name" value="3Beta_HSD"/>
    <property type="match status" value="1"/>
</dbReference>
<keyword evidence="3" id="KW-0472">Membrane</keyword>